<dbReference type="InterPro" id="IPR001932">
    <property type="entry name" value="PPM-type_phosphatase-like_dom"/>
</dbReference>
<dbReference type="PROSITE" id="PS51746">
    <property type="entry name" value="PPM_2"/>
    <property type="match status" value="1"/>
</dbReference>
<comment type="caution">
    <text evidence="11">The sequence shown here is derived from an EMBL/GenBank/DDBJ whole genome shotgun (WGS) entry which is preliminary data.</text>
</comment>
<dbReference type="SMART" id="SM00332">
    <property type="entry name" value="PP2Cc"/>
    <property type="match status" value="1"/>
</dbReference>
<name>A0A2B7Z3R6_POLH7</name>
<reference evidence="11 12" key="1">
    <citation type="submission" date="2017-10" db="EMBL/GenBank/DDBJ databases">
        <title>Comparative genomics in systemic dimorphic fungi from Ajellomycetaceae.</title>
        <authorList>
            <person name="Munoz J.F."/>
            <person name="Mcewen J.G."/>
            <person name="Clay O.K."/>
            <person name="Cuomo C.A."/>
        </authorList>
    </citation>
    <scope>NUCLEOTIDE SEQUENCE [LARGE SCALE GENOMIC DNA]</scope>
    <source>
        <strain evidence="11 12">UAMH7299</strain>
    </source>
</reference>
<keyword evidence="6" id="KW-0460">Magnesium</keyword>
<evidence type="ECO:0000256" key="4">
    <source>
        <dbReference type="ARBA" id="ARBA00022723"/>
    </source>
</evidence>
<feature type="domain" description="PPM-type phosphatase" evidence="10">
    <location>
        <begin position="8"/>
        <end position="343"/>
    </location>
</feature>
<protein>
    <recommendedName>
        <fullName evidence="3">protein-serine/threonine phosphatase</fullName>
        <ecNumber evidence="3">3.1.3.16</ecNumber>
    </recommendedName>
</protein>
<keyword evidence="7 9" id="KW-0904">Protein phosphatase</keyword>
<dbReference type="PANTHER" id="PTHR13832:SF803">
    <property type="entry name" value="PROTEIN PHOSPHATASE 1G"/>
    <property type="match status" value="1"/>
</dbReference>
<keyword evidence="4" id="KW-0479">Metal-binding</keyword>
<dbReference type="InterPro" id="IPR000222">
    <property type="entry name" value="PP2C_BS"/>
</dbReference>
<dbReference type="PANTHER" id="PTHR13832">
    <property type="entry name" value="PROTEIN PHOSPHATASE 2C"/>
    <property type="match status" value="1"/>
</dbReference>
<keyword evidence="5 9" id="KW-0378">Hydrolase</keyword>
<evidence type="ECO:0000256" key="6">
    <source>
        <dbReference type="ARBA" id="ARBA00022842"/>
    </source>
</evidence>
<dbReference type="Gene3D" id="3.60.40.10">
    <property type="entry name" value="PPM-type phosphatase domain"/>
    <property type="match status" value="1"/>
</dbReference>
<dbReference type="GO" id="GO:0004722">
    <property type="term" value="F:protein serine/threonine phosphatase activity"/>
    <property type="evidence" value="ECO:0007669"/>
    <property type="project" value="UniProtKB-EC"/>
</dbReference>
<dbReference type="EMBL" id="PDNA01000002">
    <property type="protein sequence ID" value="PGH28050.1"/>
    <property type="molecule type" value="Genomic_DNA"/>
</dbReference>
<dbReference type="STRING" id="1447883.A0A2B7Z3R6"/>
<dbReference type="Proteomes" id="UP000224634">
    <property type="component" value="Unassembled WGS sequence"/>
</dbReference>
<evidence type="ECO:0000256" key="8">
    <source>
        <dbReference type="ARBA" id="ARBA00023211"/>
    </source>
</evidence>
<evidence type="ECO:0000313" key="11">
    <source>
        <dbReference type="EMBL" id="PGH28050.1"/>
    </source>
</evidence>
<dbReference type="GO" id="GO:0046872">
    <property type="term" value="F:metal ion binding"/>
    <property type="evidence" value="ECO:0007669"/>
    <property type="project" value="UniProtKB-KW"/>
</dbReference>
<evidence type="ECO:0000256" key="7">
    <source>
        <dbReference type="ARBA" id="ARBA00022912"/>
    </source>
</evidence>
<evidence type="ECO:0000256" key="1">
    <source>
        <dbReference type="ARBA" id="ARBA00001936"/>
    </source>
</evidence>
<evidence type="ECO:0000256" key="3">
    <source>
        <dbReference type="ARBA" id="ARBA00013081"/>
    </source>
</evidence>
<dbReference type="PROSITE" id="PS01032">
    <property type="entry name" value="PPM_1"/>
    <property type="match status" value="1"/>
</dbReference>
<dbReference type="SUPFAM" id="SSF81606">
    <property type="entry name" value="PP2C-like"/>
    <property type="match status" value="1"/>
</dbReference>
<comment type="cofactor">
    <cofactor evidence="1">
        <name>Mn(2+)</name>
        <dbReference type="ChEBI" id="CHEBI:29035"/>
    </cofactor>
</comment>
<dbReference type="AlphaFoldDB" id="A0A2B7Z3R6"/>
<evidence type="ECO:0000256" key="5">
    <source>
        <dbReference type="ARBA" id="ARBA00022801"/>
    </source>
</evidence>
<dbReference type="EC" id="3.1.3.16" evidence="3"/>
<dbReference type="CDD" id="cd00143">
    <property type="entry name" value="PP2Cc"/>
    <property type="match status" value="1"/>
</dbReference>
<proteinExistence type="inferred from homology"/>
<keyword evidence="12" id="KW-1185">Reference proteome</keyword>
<evidence type="ECO:0000259" key="10">
    <source>
        <dbReference type="PROSITE" id="PS51746"/>
    </source>
</evidence>
<evidence type="ECO:0000313" key="12">
    <source>
        <dbReference type="Proteomes" id="UP000224634"/>
    </source>
</evidence>
<accession>A0A2B7Z3R6</accession>
<organism evidence="11 12">
    <name type="scientific">Polytolypa hystricis (strain UAMH7299)</name>
    <dbReference type="NCBI Taxonomy" id="1447883"/>
    <lineage>
        <taxon>Eukaryota</taxon>
        <taxon>Fungi</taxon>
        <taxon>Dikarya</taxon>
        <taxon>Ascomycota</taxon>
        <taxon>Pezizomycotina</taxon>
        <taxon>Eurotiomycetes</taxon>
        <taxon>Eurotiomycetidae</taxon>
        <taxon>Onygenales</taxon>
        <taxon>Onygenales incertae sedis</taxon>
        <taxon>Polytolypa</taxon>
    </lineage>
</organism>
<dbReference type="Pfam" id="PF00481">
    <property type="entry name" value="PP2C"/>
    <property type="match status" value="1"/>
</dbReference>
<dbReference type="OrthoDB" id="659at2759"/>
<dbReference type="InterPro" id="IPR015655">
    <property type="entry name" value="PP2C"/>
</dbReference>
<gene>
    <name evidence="11" type="ORF">AJ80_00305</name>
</gene>
<evidence type="ECO:0000256" key="2">
    <source>
        <dbReference type="ARBA" id="ARBA00006702"/>
    </source>
</evidence>
<sequence>MGQFSILDWGVATEQGSRAHQEDRYTCLPPDQFSTPTPQNLAYFAVYDGHGGIDVADHARKTLHNRIAANLSLANGEYENAISNALKEQDQQLYRDYAAGMNDAAEIGSTVALCLVDLTARELIVANIGDSHIVLAEPEGSGYRPRRLTRSHAPSSPGEKARIEKAGGYVRRSAGDNRIGMQNSTLTAHSTNYMMKKEGSIDILSRRQKKGTINMSRALGDLQYKQPLNESIPTHIANAETSTGCFTAAKADFISNTPHINHYIPPTDPLPPSSAAEPLSKRKSVLILATDGVGNFVNDAPLCEFVAEKTSLGVRAEDVAKEIVGDCAEKRGSDNCTCVVVVMGDV</sequence>
<evidence type="ECO:0000256" key="9">
    <source>
        <dbReference type="RuleBase" id="RU003465"/>
    </source>
</evidence>
<keyword evidence="8" id="KW-0464">Manganese</keyword>
<comment type="similarity">
    <text evidence="2 9">Belongs to the PP2C family.</text>
</comment>
<dbReference type="InterPro" id="IPR036457">
    <property type="entry name" value="PPM-type-like_dom_sf"/>
</dbReference>